<gene>
    <name evidence="2" type="ORF">ACFP3J_25800</name>
</gene>
<protein>
    <submittedName>
        <fullName evidence="2">DUF397 domain-containing protein</fullName>
    </submittedName>
</protein>
<dbReference type="Proteomes" id="UP001596065">
    <property type="component" value="Unassembled WGS sequence"/>
</dbReference>
<dbReference type="InterPro" id="IPR007278">
    <property type="entry name" value="DUF397"/>
</dbReference>
<sequence length="66" mass="7216">MTTESPRWFKSSYSNNGGQCIEVATNLAATHDMVPVRDSKNTDGAVLNFTTGTWSSFIEFAAAQRV</sequence>
<evidence type="ECO:0000259" key="1">
    <source>
        <dbReference type="Pfam" id="PF04149"/>
    </source>
</evidence>
<organism evidence="2 3">
    <name type="scientific">Streptomyces nogalater</name>
    <dbReference type="NCBI Taxonomy" id="38314"/>
    <lineage>
        <taxon>Bacteria</taxon>
        <taxon>Bacillati</taxon>
        <taxon>Actinomycetota</taxon>
        <taxon>Actinomycetes</taxon>
        <taxon>Kitasatosporales</taxon>
        <taxon>Streptomycetaceae</taxon>
        <taxon>Streptomyces</taxon>
    </lineage>
</organism>
<feature type="domain" description="DUF397" evidence="1">
    <location>
        <begin position="7"/>
        <end position="60"/>
    </location>
</feature>
<evidence type="ECO:0000313" key="2">
    <source>
        <dbReference type="EMBL" id="MFC5658876.1"/>
    </source>
</evidence>
<keyword evidence="3" id="KW-1185">Reference proteome</keyword>
<reference evidence="3" key="1">
    <citation type="journal article" date="2019" name="Int. J. Syst. Evol. Microbiol.">
        <title>The Global Catalogue of Microorganisms (GCM) 10K type strain sequencing project: providing services to taxonomists for standard genome sequencing and annotation.</title>
        <authorList>
            <consortium name="The Broad Institute Genomics Platform"/>
            <consortium name="The Broad Institute Genome Sequencing Center for Infectious Disease"/>
            <person name="Wu L."/>
            <person name="Ma J."/>
        </authorList>
    </citation>
    <scope>NUCLEOTIDE SEQUENCE [LARGE SCALE GENOMIC DNA]</scope>
    <source>
        <strain evidence="3">KCTC 5701</strain>
    </source>
</reference>
<evidence type="ECO:0000313" key="3">
    <source>
        <dbReference type="Proteomes" id="UP001596065"/>
    </source>
</evidence>
<comment type="caution">
    <text evidence="2">The sequence shown here is derived from an EMBL/GenBank/DDBJ whole genome shotgun (WGS) entry which is preliminary data.</text>
</comment>
<proteinExistence type="predicted"/>
<accession>A0ABW0WRJ5</accession>
<dbReference type="Pfam" id="PF04149">
    <property type="entry name" value="DUF397"/>
    <property type="match status" value="1"/>
</dbReference>
<dbReference type="RefSeq" id="WP_344350025.1">
    <property type="nucleotide sequence ID" value="NZ_BAAASM010000032.1"/>
</dbReference>
<name>A0ABW0WRJ5_STRNO</name>
<dbReference type="EMBL" id="JBHSOE010000053">
    <property type="protein sequence ID" value="MFC5658876.1"/>
    <property type="molecule type" value="Genomic_DNA"/>
</dbReference>